<reference evidence="2 3" key="1">
    <citation type="journal article" date="2015" name="Proc. Natl. Acad. Sci. U.S.A.">
        <title>The resurrection genome of Boea hygrometrica: A blueprint for survival of dehydration.</title>
        <authorList>
            <person name="Xiao L."/>
            <person name="Yang G."/>
            <person name="Zhang L."/>
            <person name="Yang X."/>
            <person name="Zhao S."/>
            <person name="Ji Z."/>
            <person name="Zhou Q."/>
            <person name="Hu M."/>
            <person name="Wang Y."/>
            <person name="Chen M."/>
            <person name="Xu Y."/>
            <person name="Jin H."/>
            <person name="Xiao X."/>
            <person name="Hu G."/>
            <person name="Bao F."/>
            <person name="Hu Y."/>
            <person name="Wan P."/>
            <person name="Li L."/>
            <person name="Deng X."/>
            <person name="Kuang T."/>
            <person name="Xiang C."/>
            <person name="Zhu J.K."/>
            <person name="Oliver M.J."/>
            <person name="He Y."/>
        </authorList>
    </citation>
    <scope>NUCLEOTIDE SEQUENCE [LARGE SCALE GENOMIC DNA]</scope>
    <source>
        <strain evidence="3">cv. XS01</strain>
    </source>
</reference>
<dbReference type="AlphaFoldDB" id="A0A2Z7DGV6"/>
<evidence type="ECO:0000313" key="3">
    <source>
        <dbReference type="Proteomes" id="UP000250235"/>
    </source>
</evidence>
<proteinExistence type="predicted"/>
<feature type="compositionally biased region" description="Low complexity" evidence="1">
    <location>
        <begin position="141"/>
        <end position="151"/>
    </location>
</feature>
<dbReference type="Proteomes" id="UP000250235">
    <property type="component" value="Unassembled WGS sequence"/>
</dbReference>
<evidence type="ECO:0000313" key="2">
    <source>
        <dbReference type="EMBL" id="KZV56895.1"/>
    </source>
</evidence>
<gene>
    <name evidence="2" type="ORF">F511_32376</name>
</gene>
<name>A0A2Z7DGV6_9LAMI</name>
<evidence type="ECO:0000256" key="1">
    <source>
        <dbReference type="SAM" id="MobiDB-lite"/>
    </source>
</evidence>
<feature type="region of interest" description="Disordered" evidence="1">
    <location>
        <begin position="130"/>
        <end position="154"/>
    </location>
</feature>
<accession>A0A2Z7DGV6</accession>
<protein>
    <submittedName>
        <fullName evidence="2">Uncharacterized protein</fullName>
    </submittedName>
</protein>
<organism evidence="2 3">
    <name type="scientific">Dorcoceras hygrometricum</name>
    <dbReference type="NCBI Taxonomy" id="472368"/>
    <lineage>
        <taxon>Eukaryota</taxon>
        <taxon>Viridiplantae</taxon>
        <taxon>Streptophyta</taxon>
        <taxon>Embryophyta</taxon>
        <taxon>Tracheophyta</taxon>
        <taxon>Spermatophyta</taxon>
        <taxon>Magnoliopsida</taxon>
        <taxon>eudicotyledons</taxon>
        <taxon>Gunneridae</taxon>
        <taxon>Pentapetalae</taxon>
        <taxon>asterids</taxon>
        <taxon>lamiids</taxon>
        <taxon>Lamiales</taxon>
        <taxon>Gesneriaceae</taxon>
        <taxon>Didymocarpoideae</taxon>
        <taxon>Trichosporeae</taxon>
        <taxon>Loxocarpinae</taxon>
        <taxon>Dorcoceras</taxon>
    </lineage>
</organism>
<sequence length="255" mass="27685">MKGLIIGDPLRGQWILANGNCCLKGLTLMTLPLFAPLLIQSKILIPDHPSLGFFALIRMSLRYSLPEVESISSDGSIVYRSLYTRSKLSISSQDTDPVVQIDIELISIEPSVQIAPAVYIGSDPTDTLTLSQQNPDIALNSPSQSPSTDSSMHFNTDDITLSAEIAFEQILMPTTTAPATDLSERFSQLQASISQMSIKQMRTQSSIGGKGAAAVRSRLQMIEAEEVMVVVVVSEVSRQEKEEAVDLSREIGDIG</sequence>
<dbReference type="EMBL" id="KQ987753">
    <property type="protein sequence ID" value="KZV56895.1"/>
    <property type="molecule type" value="Genomic_DNA"/>
</dbReference>
<keyword evidence="3" id="KW-1185">Reference proteome</keyword>